<organism evidence="1 2">
    <name type="scientific">Sphaerodactylus townsendi</name>
    <dbReference type="NCBI Taxonomy" id="933632"/>
    <lineage>
        <taxon>Eukaryota</taxon>
        <taxon>Metazoa</taxon>
        <taxon>Chordata</taxon>
        <taxon>Craniata</taxon>
        <taxon>Vertebrata</taxon>
        <taxon>Euteleostomi</taxon>
        <taxon>Lepidosauria</taxon>
        <taxon>Squamata</taxon>
        <taxon>Bifurcata</taxon>
        <taxon>Gekkota</taxon>
        <taxon>Sphaerodactylidae</taxon>
        <taxon>Sphaerodactylus</taxon>
    </lineage>
</organism>
<dbReference type="EMBL" id="CM037614">
    <property type="protein sequence ID" value="KAH8017615.1"/>
    <property type="molecule type" value="Genomic_DNA"/>
</dbReference>
<protein>
    <submittedName>
        <fullName evidence="1">Uncharacterized protein</fullName>
    </submittedName>
</protein>
<keyword evidence="2" id="KW-1185">Reference proteome</keyword>
<sequence length="116" mass="12192">MNFELTEHQSLPFGQLVECPGVAASARPGLGQPGGGASSKMPAGPGNSRPRRRIACGGPERPEDGRKEAERPGDSREVAEQPGDGREEAQLRSDPQLRPLKGSAGLGWGESEARHA</sequence>
<gene>
    <name evidence="1" type="ORF">K3G42_031271</name>
</gene>
<dbReference type="Proteomes" id="UP000827872">
    <property type="component" value="Linkage Group LG01"/>
</dbReference>
<evidence type="ECO:0000313" key="1">
    <source>
        <dbReference type="EMBL" id="KAH8017615.1"/>
    </source>
</evidence>
<evidence type="ECO:0000313" key="2">
    <source>
        <dbReference type="Proteomes" id="UP000827872"/>
    </source>
</evidence>
<proteinExistence type="predicted"/>
<reference evidence="1" key="1">
    <citation type="submission" date="2021-08" db="EMBL/GenBank/DDBJ databases">
        <title>The first chromosome-level gecko genome reveals the dynamic sex chromosomes of Neotropical dwarf geckos (Sphaerodactylidae: Sphaerodactylus).</title>
        <authorList>
            <person name="Pinto B.J."/>
            <person name="Keating S.E."/>
            <person name="Gamble T."/>
        </authorList>
    </citation>
    <scope>NUCLEOTIDE SEQUENCE</scope>
    <source>
        <strain evidence="1">TG3544</strain>
    </source>
</reference>
<accession>A0ACB8GCX8</accession>
<comment type="caution">
    <text evidence="1">The sequence shown here is derived from an EMBL/GenBank/DDBJ whole genome shotgun (WGS) entry which is preliminary data.</text>
</comment>
<name>A0ACB8GCX8_9SAUR</name>